<evidence type="ECO:0000259" key="1">
    <source>
        <dbReference type="PROSITE" id="PS51186"/>
    </source>
</evidence>
<dbReference type="Gene3D" id="3.40.630.30">
    <property type="match status" value="1"/>
</dbReference>
<protein>
    <recommendedName>
        <fullName evidence="1">N-acetyltransferase domain-containing protein</fullName>
    </recommendedName>
</protein>
<evidence type="ECO:0000313" key="2">
    <source>
        <dbReference type="EMBL" id="REH33034.1"/>
    </source>
</evidence>
<dbReference type="Proteomes" id="UP000256269">
    <property type="component" value="Unassembled WGS sequence"/>
</dbReference>
<dbReference type="InterPro" id="IPR000182">
    <property type="entry name" value="GNAT_dom"/>
</dbReference>
<reference evidence="2 3" key="1">
    <citation type="submission" date="2018-08" db="EMBL/GenBank/DDBJ databases">
        <title>Genomic Encyclopedia of Archaeal and Bacterial Type Strains, Phase II (KMG-II): from individual species to whole genera.</title>
        <authorList>
            <person name="Goeker M."/>
        </authorList>
    </citation>
    <scope>NUCLEOTIDE SEQUENCE [LARGE SCALE GENOMIC DNA]</scope>
    <source>
        <strain evidence="2 3">DSM 45791</strain>
    </source>
</reference>
<dbReference type="AlphaFoldDB" id="A0A3E0GXS5"/>
<sequence>MNIPTELAERSEAEALYDFVSATPAAREAIGITLARIGGGVVISTRTDETGFWSRASAFGFNEPVTADLMAEVSAFFHNAGTPRAIVQIAPSVLPEDWDEIAARIGLTASSRWAKLACDVDVALARTVETDLRIGPVSAADGPEWTSTMLTTFGMDEKYTSMVEASIERPGWTAFAAWLGDEIVSTGEVFVRGETGQCFAGSTKPEARRRGGQSAVLQARARAAKAAGCRWLVSETGAEEPGEHNSSLHNMYRLGFELLYERQNWIWSPSQN</sequence>
<keyword evidence="3" id="KW-1185">Reference proteome</keyword>
<name>A0A3E0GXS5_9PSEU</name>
<accession>A0A3E0GXS5</accession>
<feature type="domain" description="N-acetyltransferase" evidence="1">
    <location>
        <begin position="132"/>
        <end position="272"/>
    </location>
</feature>
<gene>
    <name evidence="2" type="ORF">BCF44_120106</name>
</gene>
<dbReference type="SUPFAM" id="SSF55729">
    <property type="entry name" value="Acyl-CoA N-acyltransferases (Nat)"/>
    <property type="match status" value="1"/>
</dbReference>
<dbReference type="GO" id="GO:0016747">
    <property type="term" value="F:acyltransferase activity, transferring groups other than amino-acyl groups"/>
    <property type="evidence" value="ECO:0007669"/>
    <property type="project" value="InterPro"/>
</dbReference>
<proteinExistence type="predicted"/>
<dbReference type="OrthoDB" id="4942342at2"/>
<comment type="caution">
    <text evidence="2">The sequence shown here is derived from an EMBL/GenBank/DDBJ whole genome shotgun (WGS) entry which is preliminary data.</text>
</comment>
<dbReference type="EMBL" id="QUNO01000020">
    <property type="protein sequence ID" value="REH33034.1"/>
    <property type="molecule type" value="Genomic_DNA"/>
</dbReference>
<dbReference type="InterPro" id="IPR016181">
    <property type="entry name" value="Acyl_CoA_acyltransferase"/>
</dbReference>
<evidence type="ECO:0000313" key="3">
    <source>
        <dbReference type="Proteomes" id="UP000256269"/>
    </source>
</evidence>
<dbReference type="PROSITE" id="PS51186">
    <property type="entry name" value="GNAT"/>
    <property type="match status" value="1"/>
</dbReference>
<organism evidence="2 3">
    <name type="scientific">Kutzneria buriramensis</name>
    <dbReference type="NCBI Taxonomy" id="1045776"/>
    <lineage>
        <taxon>Bacteria</taxon>
        <taxon>Bacillati</taxon>
        <taxon>Actinomycetota</taxon>
        <taxon>Actinomycetes</taxon>
        <taxon>Pseudonocardiales</taxon>
        <taxon>Pseudonocardiaceae</taxon>
        <taxon>Kutzneria</taxon>
    </lineage>
</organism>
<dbReference type="RefSeq" id="WP_116180449.1">
    <property type="nucleotide sequence ID" value="NZ_CP144375.1"/>
</dbReference>